<protein>
    <recommendedName>
        <fullName evidence="3">Phage protein</fullName>
    </recommendedName>
</protein>
<reference evidence="1 2" key="1">
    <citation type="submission" date="2010-11" db="EMBL/GenBank/DDBJ databases">
        <title>The Genome Sequence of Cyanophage P-RSM1.</title>
        <authorList>
            <consortium name="The Broad Institute Genome Sequencing Platform"/>
            <person name="Henn M.R."/>
            <person name="Sullivan M.S."/>
            <person name="Osburne M.S."/>
            <person name="Levin J."/>
            <person name="Malboeuf C."/>
            <person name="Casali M."/>
            <person name="Russ C."/>
            <person name="Lennon N."/>
            <person name="Chapman S.B."/>
            <person name="Erlich R."/>
            <person name="Young S.K."/>
            <person name="Yandava C."/>
            <person name="Zeng Q."/>
            <person name="Alvarado L."/>
            <person name="Anderson S."/>
            <person name="Berlin A."/>
            <person name="Chen Z."/>
            <person name="Freedman E."/>
            <person name="Gellesch M."/>
            <person name="Goldberg J."/>
            <person name="Green L."/>
            <person name="Griggs A."/>
            <person name="Gujja S."/>
            <person name="Heilman E.R."/>
            <person name="Heiman D."/>
            <person name="Hollinger A."/>
            <person name="Howarth C."/>
            <person name="Larson L."/>
            <person name="Mehta T."/>
            <person name="Pearson M."/>
            <person name="Roberts A."/>
            <person name="Ryan E."/>
            <person name="Saif S."/>
            <person name="Shea T."/>
            <person name="Shenoy N."/>
            <person name="Sisk P."/>
            <person name="Stolte C."/>
            <person name="Sykes S."/>
            <person name="White J."/>
            <person name="Yu Q."/>
            <person name="Coleman M.L."/>
            <person name="Huang K.H."/>
            <person name="Weigele P.R."/>
            <person name="DeFrancesco A.S."/>
            <person name="Kern S.E."/>
            <person name="Thompson L.R."/>
            <person name="Fu R."/>
            <person name="Hombeck B."/>
            <person name="Chisholm S.W."/>
            <person name="Haas B."/>
            <person name="Nusbaum C."/>
            <person name="Birren B."/>
        </authorList>
    </citation>
    <scope>NUCLEOTIDE SEQUENCE [LARGE SCALE GENOMIC DNA]</scope>
    <source>
        <strain evidence="1 2">P-RSM1</strain>
    </source>
</reference>
<evidence type="ECO:0000313" key="2">
    <source>
        <dbReference type="Proteomes" id="UP000201235"/>
    </source>
</evidence>
<dbReference type="KEGG" id="vg:15311979"/>
<sequence length="79" mass="9177">MIYKVYSEQCELVGEFSSIYDMEHFMDDVRNQRGERYKNTPRLSVFDYIKSIGYYMEIVEGVTVDKVAQGDYTGVAKGL</sequence>
<organism evidence="1 2">
    <name type="scientific">Cyanophage P-RSM1</name>
    <dbReference type="NCBI Taxonomy" id="536444"/>
    <lineage>
        <taxon>Viruses</taxon>
        <taxon>Duplodnaviria</taxon>
        <taxon>Heunggongvirae</taxon>
        <taxon>Uroviricota</taxon>
        <taxon>Caudoviricetes</taxon>
        <taxon>Pantevenvirales</taxon>
        <taxon>Kyanoviridae</taxon>
        <taxon>Emcearvirus</taxon>
        <taxon>Emcearvirus gerard</taxon>
    </lineage>
</organism>
<dbReference type="GeneID" id="15311979"/>
<dbReference type="OrthoDB" id="24696at10239"/>
<accession>M4QDS3</accession>
<dbReference type="Proteomes" id="UP000201235">
    <property type="component" value="Segment"/>
</dbReference>
<dbReference type="EMBL" id="HQ634175">
    <property type="protein sequence ID" value="AGH26328.1"/>
    <property type="molecule type" value="Genomic_DNA"/>
</dbReference>
<gene>
    <name evidence="1" type="ORF">CPPG_00011</name>
</gene>
<proteinExistence type="predicted"/>
<keyword evidence="2" id="KW-1185">Reference proteome</keyword>
<name>M4QDS3_9CAUD</name>
<dbReference type="RefSeq" id="YP_007877563.1">
    <property type="nucleotide sequence ID" value="NC_021071.1"/>
</dbReference>
<evidence type="ECO:0000313" key="1">
    <source>
        <dbReference type="EMBL" id="AGH26328.1"/>
    </source>
</evidence>
<evidence type="ECO:0008006" key="3">
    <source>
        <dbReference type="Google" id="ProtNLM"/>
    </source>
</evidence>